<evidence type="ECO:0000256" key="10">
    <source>
        <dbReference type="ARBA" id="ARBA00039167"/>
    </source>
</evidence>
<sequence length="755" mass="88376">MQDGRAPRIKNRAPAAIQVTAEQLLRDAQERQESQFRAPRQRVEDFEELHEYRGRKREEFEKRIRQTRGNIKEWLQYANWEAGQGEYARSRSVFERALDVDPRSVQLWLSYTEMELKGRNVQHARNLFDRGVTLLPRVDQLWYKYVYLEELLQNVPGARQVFERWMQWEPDDKAWQAYIKLELRYTELDRASAIYERWIAVRPEPRNWVKWAKFEEERSQLDKAREVFQTALEFFGDSEEEVEKAQAVFAAFAKMETRLKEYERARVIFKFALSRIPRSKSGSLYAAYTKFEKQHGTRSTLESTVLGKRRIQYEDELAHDGHNYDAWFDYSRLEEGAYNDAREEGSSPEEIEAAIGRVREVYERAVAHVPPGGQKRHWRRYIFLWLNYALFEEIETKDFIRARQVYETAIRVVPHKQFTFAKLWLMFARFEVRRLRLDAARKILGTAIGMCPKEALFKGYIQLELDLREFDRVRTLYEKYIEYDPSNSSAWVKYAELESQLEDFERTRAIFELGVTQQPLAMPEILWKAYIDFETEEGNRENVRSLYERLIALSGHLKVWISFAEFEASEIPLARSLREEREDEDEEIAMVPGDIERARQVFVRAYNDLRRQGLKSERAALLEVWKSFEEKNGTPSDVQKVQAKMPLVSRRRVMDPESGGTEAVLDWDMVFPDDERESNPTSFQFLQAAHAWRKAQATKAKEGSAATPATTQPASANENPPSSGVGKKVPATNAQDESDDDGDAMSDVASSHDGD</sequence>
<dbReference type="FunFam" id="1.25.40.10:FF:000327">
    <property type="entry name" value="Pre-mRNA-splicing factor CLF1"/>
    <property type="match status" value="1"/>
</dbReference>
<evidence type="ECO:0000256" key="8">
    <source>
        <dbReference type="ARBA" id="ARBA00023242"/>
    </source>
</evidence>
<dbReference type="SMART" id="SM00386">
    <property type="entry name" value="HAT"/>
    <property type="match status" value="14"/>
</dbReference>
<proteinExistence type="inferred from homology"/>
<dbReference type="InterPro" id="IPR045075">
    <property type="entry name" value="Syf1-like"/>
</dbReference>
<evidence type="ECO:0000256" key="9">
    <source>
        <dbReference type="ARBA" id="ARBA00037040"/>
    </source>
</evidence>
<dbReference type="Pfam" id="PF23231">
    <property type="entry name" value="HAT_Syf1_CNRKL1_C"/>
    <property type="match status" value="1"/>
</dbReference>
<dbReference type="EMBL" id="KB467931">
    <property type="protein sequence ID" value="PCH37551.1"/>
    <property type="molecule type" value="Genomic_DNA"/>
</dbReference>
<evidence type="ECO:0000313" key="16">
    <source>
        <dbReference type="EMBL" id="PCH37551.1"/>
    </source>
</evidence>
<evidence type="ECO:0000256" key="2">
    <source>
        <dbReference type="ARBA" id="ARBA00008644"/>
    </source>
</evidence>
<dbReference type="Proteomes" id="UP000218811">
    <property type="component" value="Unassembled WGS sequence"/>
</dbReference>
<keyword evidence="6" id="KW-0677">Repeat</keyword>
<dbReference type="InterPro" id="IPR011990">
    <property type="entry name" value="TPR-like_helical_dom_sf"/>
</dbReference>
<dbReference type="PROSITE" id="PS50005">
    <property type="entry name" value="TPR"/>
    <property type="match status" value="1"/>
</dbReference>
<dbReference type="InterPro" id="IPR055433">
    <property type="entry name" value="HAT_Syf1-like_N"/>
</dbReference>
<evidence type="ECO:0000256" key="1">
    <source>
        <dbReference type="ARBA" id="ARBA00004123"/>
    </source>
</evidence>
<evidence type="ECO:0000313" key="17">
    <source>
        <dbReference type="Proteomes" id="UP000218811"/>
    </source>
</evidence>
<evidence type="ECO:0000256" key="7">
    <source>
        <dbReference type="ARBA" id="ARBA00023187"/>
    </source>
</evidence>
<evidence type="ECO:0000256" key="4">
    <source>
        <dbReference type="ARBA" id="ARBA00022664"/>
    </source>
</evidence>
<dbReference type="Pfam" id="PF23240">
    <property type="entry name" value="HAT_PRP39_N"/>
    <property type="match status" value="1"/>
</dbReference>
<dbReference type="STRING" id="742152.A0A2H3J6K1"/>
<dbReference type="InterPro" id="IPR019734">
    <property type="entry name" value="TPR_rpt"/>
</dbReference>
<keyword evidence="12" id="KW-0802">TPR repeat</keyword>
<dbReference type="OrthoDB" id="541719at2759"/>
<evidence type="ECO:0000259" key="15">
    <source>
        <dbReference type="Pfam" id="PF23233"/>
    </source>
</evidence>
<comment type="function">
    <text evidence="9">Involved in pre-mRNA splicing and cell cycle progression. Required for the spliceosome assembly and initiation of the DNA replication.</text>
</comment>
<dbReference type="SUPFAM" id="SSF48452">
    <property type="entry name" value="TPR-like"/>
    <property type="match status" value="2"/>
</dbReference>
<keyword evidence="17" id="KW-1185">Reference proteome</keyword>
<evidence type="ECO:0000256" key="3">
    <source>
        <dbReference type="ARBA" id="ARBA00011524"/>
    </source>
</evidence>
<comment type="similarity">
    <text evidence="2">Belongs to the crooked-neck family.</text>
</comment>
<evidence type="ECO:0000256" key="5">
    <source>
        <dbReference type="ARBA" id="ARBA00022728"/>
    </source>
</evidence>
<keyword evidence="4" id="KW-0507">mRNA processing</keyword>
<name>A0A2H3J6K1_WOLCO</name>
<protein>
    <recommendedName>
        <fullName evidence="10">Pre-mRNA-splicing factor CLF1</fullName>
    </recommendedName>
    <alternativeName>
        <fullName evidence="11">Pre-mRNA-splicing factor clf1</fullName>
    </alternativeName>
</protein>
<dbReference type="OMA" id="HIKVWIS"/>
<feature type="domain" description="Pre-mRNA-splicing factor Syf1-like N-terminal HAT-repeats" evidence="15">
    <location>
        <begin position="59"/>
        <end position="204"/>
    </location>
</feature>
<gene>
    <name evidence="16" type="ORF">WOLCODRAFT_140922</name>
</gene>
<dbReference type="GO" id="GO:0000245">
    <property type="term" value="P:spliceosomal complex assembly"/>
    <property type="evidence" value="ECO:0007669"/>
    <property type="project" value="TreeGrafter"/>
</dbReference>
<evidence type="ECO:0000259" key="14">
    <source>
        <dbReference type="Pfam" id="PF23231"/>
    </source>
</evidence>
<dbReference type="InterPro" id="IPR055430">
    <property type="entry name" value="HAT_Syf1_CNRKL1_C"/>
</dbReference>
<keyword evidence="8" id="KW-0539">Nucleus</keyword>
<feature type="compositionally biased region" description="Low complexity" evidence="13">
    <location>
        <begin position="704"/>
        <end position="716"/>
    </location>
</feature>
<comment type="subcellular location">
    <subcellularLocation>
        <location evidence="1">Nucleus</location>
    </subcellularLocation>
</comment>
<dbReference type="GO" id="GO:0071011">
    <property type="term" value="C:precatalytic spliceosome"/>
    <property type="evidence" value="ECO:0007669"/>
    <property type="project" value="TreeGrafter"/>
</dbReference>
<feature type="repeat" description="TPR" evidence="12">
    <location>
        <begin position="71"/>
        <end position="104"/>
    </location>
</feature>
<dbReference type="InterPro" id="IPR003107">
    <property type="entry name" value="HAT"/>
</dbReference>
<evidence type="ECO:0000256" key="6">
    <source>
        <dbReference type="ARBA" id="ARBA00022737"/>
    </source>
</evidence>
<dbReference type="Pfam" id="PF23233">
    <property type="entry name" value="HAT_Syf1_CNRKL1_N"/>
    <property type="match status" value="1"/>
</dbReference>
<dbReference type="Gene3D" id="1.25.40.10">
    <property type="entry name" value="Tetratricopeptide repeat domain"/>
    <property type="match status" value="3"/>
</dbReference>
<dbReference type="AlphaFoldDB" id="A0A2H3J6K1"/>
<dbReference type="GO" id="GO:0071014">
    <property type="term" value="C:post-mRNA release spliceosomal complex"/>
    <property type="evidence" value="ECO:0007669"/>
    <property type="project" value="TreeGrafter"/>
</dbReference>
<keyword evidence="7" id="KW-0508">mRNA splicing</keyword>
<dbReference type="GO" id="GO:0000974">
    <property type="term" value="C:Prp19 complex"/>
    <property type="evidence" value="ECO:0007669"/>
    <property type="project" value="TreeGrafter"/>
</dbReference>
<evidence type="ECO:0000256" key="12">
    <source>
        <dbReference type="PROSITE-ProRule" id="PRU00339"/>
    </source>
</evidence>
<dbReference type="GO" id="GO:0071007">
    <property type="term" value="C:U2-type catalytic step 2 spliceosome"/>
    <property type="evidence" value="ECO:0007669"/>
    <property type="project" value="TreeGrafter"/>
</dbReference>
<feature type="region of interest" description="Disordered" evidence="13">
    <location>
        <begin position="693"/>
        <end position="755"/>
    </location>
</feature>
<evidence type="ECO:0000256" key="13">
    <source>
        <dbReference type="SAM" id="MobiDB-lite"/>
    </source>
</evidence>
<feature type="domain" description="Pre-mRNA-splicing factor Syf1/CRNKL1-like C-terminal HAT-repeats" evidence="14">
    <location>
        <begin position="221"/>
        <end position="312"/>
    </location>
</feature>
<organism evidence="16 17">
    <name type="scientific">Wolfiporia cocos (strain MD-104)</name>
    <name type="common">Brown rot fungus</name>
    <dbReference type="NCBI Taxonomy" id="742152"/>
    <lineage>
        <taxon>Eukaryota</taxon>
        <taxon>Fungi</taxon>
        <taxon>Dikarya</taxon>
        <taxon>Basidiomycota</taxon>
        <taxon>Agaricomycotina</taxon>
        <taxon>Agaricomycetes</taxon>
        <taxon>Polyporales</taxon>
        <taxon>Phaeolaceae</taxon>
        <taxon>Wolfiporia</taxon>
    </lineage>
</organism>
<dbReference type="PANTHER" id="PTHR11246">
    <property type="entry name" value="PRE-MRNA SPLICING FACTOR"/>
    <property type="match status" value="1"/>
</dbReference>
<reference evidence="16 17" key="1">
    <citation type="journal article" date="2012" name="Science">
        <title>The Paleozoic origin of enzymatic lignin decomposition reconstructed from 31 fungal genomes.</title>
        <authorList>
            <person name="Floudas D."/>
            <person name="Binder M."/>
            <person name="Riley R."/>
            <person name="Barry K."/>
            <person name="Blanchette R.A."/>
            <person name="Henrissat B."/>
            <person name="Martinez A.T."/>
            <person name="Otillar R."/>
            <person name="Spatafora J.W."/>
            <person name="Yadav J.S."/>
            <person name="Aerts A."/>
            <person name="Benoit I."/>
            <person name="Boyd A."/>
            <person name="Carlson A."/>
            <person name="Copeland A."/>
            <person name="Coutinho P.M."/>
            <person name="de Vries R.P."/>
            <person name="Ferreira P."/>
            <person name="Findley K."/>
            <person name="Foster B."/>
            <person name="Gaskell J."/>
            <person name="Glotzer D."/>
            <person name="Gorecki P."/>
            <person name="Heitman J."/>
            <person name="Hesse C."/>
            <person name="Hori C."/>
            <person name="Igarashi K."/>
            <person name="Jurgens J.A."/>
            <person name="Kallen N."/>
            <person name="Kersten P."/>
            <person name="Kohler A."/>
            <person name="Kuees U."/>
            <person name="Kumar T.K.A."/>
            <person name="Kuo A."/>
            <person name="LaButti K."/>
            <person name="Larrondo L.F."/>
            <person name="Lindquist E."/>
            <person name="Ling A."/>
            <person name="Lombard V."/>
            <person name="Lucas S."/>
            <person name="Lundell T."/>
            <person name="Martin R."/>
            <person name="McLaughlin D.J."/>
            <person name="Morgenstern I."/>
            <person name="Morin E."/>
            <person name="Murat C."/>
            <person name="Nagy L.G."/>
            <person name="Nolan M."/>
            <person name="Ohm R.A."/>
            <person name="Patyshakuliyeva A."/>
            <person name="Rokas A."/>
            <person name="Ruiz-Duenas F.J."/>
            <person name="Sabat G."/>
            <person name="Salamov A."/>
            <person name="Samejima M."/>
            <person name="Schmutz J."/>
            <person name="Slot J.C."/>
            <person name="St John F."/>
            <person name="Stenlid J."/>
            <person name="Sun H."/>
            <person name="Sun S."/>
            <person name="Syed K."/>
            <person name="Tsang A."/>
            <person name="Wiebenga A."/>
            <person name="Young D."/>
            <person name="Pisabarro A."/>
            <person name="Eastwood D.C."/>
            <person name="Martin F."/>
            <person name="Cullen D."/>
            <person name="Grigoriev I.V."/>
            <person name="Hibbett D.S."/>
        </authorList>
    </citation>
    <scope>NUCLEOTIDE SEQUENCE [LARGE SCALE GENOMIC DNA]</scope>
    <source>
        <strain evidence="16 17">MD-104</strain>
    </source>
</reference>
<accession>A0A2H3J6K1</accession>
<dbReference type="PANTHER" id="PTHR11246:SF3">
    <property type="entry name" value="CROOKED NECK-LIKE PROTEIN 1"/>
    <property type="match status" value="1"/>
</dbReference>
<dbReference type="FunFam" id="1.25.40.10:FF:000639">
    <property type="entry name" value="Pre-mRNA-splicing factor CLF1"/>
    <property type="match status" value="1"/>
</dbReference>
<evidence type="ECO:0000256" key="11">
    <source>
        <dbReference type="ARBA" id="ARBA00070631"/>
    </source>
</evidence>
<comment type="subunit">
    <text evidence="3">Associated with the spliceosome.</text>
</comment>
<keyword evidence="5" id="KW-0747">Spliceosome</keyword>